<dbReference type="STRING" id="658445.H744_1c1195"/>
<gene>
    <name evidence="3" type="ORF">H744_1c1195</name>
</gene>
<proteinExistence type="predicted"/>
<feature type="domain" description="Transposase IS66 central" evidence="2">
    <location>
        <begin position="182"/>
        <end position="477"/>
    </location>
</feature>
<name>A0A0C5WT88_9GAMM</name>
<dbReference type="AlphaFoldDB" id="A0A0C5WT88"/>
<feature type="region of interest" description="Disordered" evidence="1">
    <location>
        <begin position="75"/>
        <end position="101"/>
    </location>
</feature>
<dbReference type="InterPro" id="IPR052344">
    <property type="entry name" value="Transposase-related"/>
</dbReference>
<evidence type="ECO:0000313" key="3">
    <source>
        <dbReference type="EMBL" id="AJR06220.1"/>
    </source>
</evidence>
<accession>A0A0C5WT88</accession>
<sequence length="526" mass="59459">MTQEFTDIDSEELDGLIQRVQEAKEHDLALSPEDCQILLKALKTLAALQERLSDNDITLHKLRKLVGMVRSSETMDTLLGQKGKGSQKRPRPRATKPNTQVKPKITQHKLDDLSKGDRCPECQQGKLYKYEPATLLRITGQSPFVPEQHIMERLRCNACGQYFTAKLPDEVVEDGKPGQKYGYSARSLMALHKFFAGAPYYRQESIQALMGVKLTASSVFDQTELVASSLQPIYTLLLQKAANAVHYYLDDTSNRILDQTPIEKPVRNSDKTRERSGVYSSGLVATLSDGHNIVLYQTNIGHAGEFIDEILSQRNLPLQPLLMSDALSSNRPSLGFEVEHCLCNSHGRRQFAEVLNQFPDEVEQVLNWYGEIWRYDDEARELELNTTQRLAWHKKLSLPMMKKIHSWGKSELTNGSVEENSGLGKAINYFNKHYEGLTAFCRLEGAQLDNNRAEQALKLVARNRKNAMFHKTTKGAHVADVVMAMIATAAEAGVNVLDYFNAVQRRQSEVMANPEQFLPWNYQSDI</sequence>
<keyword evidence="4" id="KW-1185">Reference proteome</keyword>
<dbReference type="Proteomes" id="UP000032303">
    <property type="component" value="Chromosome 1"/>
</dbReference>
<evidence type="ECO:0000256" key="1">
    <source>
        <dbReference type="SAM" id="MobiDB-lite"/>
    </source>
</evidence>
<dbReference type="EMBL" id="CP005973">
    <property type="protein sequence ID" value="AJR06220.1"/>
    <property type="molecule type" value="Genomic_DNA"/>
</dbReference>
<dbReference type="HOGENOM" id="CLU_506923_0_0_6"/>
<dbReference type="KEGG" id="pgb:H744_1c1195"/>
<reference evidence="3 4" key="1">
    <citation type="submission" date="2013-05" db="EMBL/GenBank/DDBJ databases">
        <title>Complete genome sequence of the lipase-producing bacterium Photobacterium gaetbulicola Gung47.</title>
        <authorList>
            <person name="Kim Y.-O."/>
        </authorList>
    </citation>
    <scope>NUCLEOTIDE SEQUENCE [LARGE SCALE GENOMIC DNA]</scope>
    <source>
        <strain evidence="3 4">Gung47</strain>
    </source>
</reference>
<dbReference type="OrthoDB" id="9800877at2"/>
<dbReference type="PATRIC" id="fig|658445.3.peg.1293"/>
<feature type="compositionally biased region" description="Basic residues" evidence="1">
    <location>
        <begin position="85"/>
        <end position="94"/>
    </location>
</feature>
<dbReference type="Pfam" id="PF03050">
    <property type="entry name" value="DDE_Tnp_IS66"/>
    <property type="match status" value="1"/>
</dbReference>
<dbReference type="NCBIfam" id="NF033517">
    <property type="entry name" value="transpos_IS66"/>
    <property type="match status" value="1"/>
</dbReference>
<evidence type="ECO:0000259" key="2">
    <source>
        <dbReference type="Pfam" id="PF03050"/>
    </source>
</evidence>
<dbReference type="InterPro" id="IPR004291">
    <property type="entry name" value="Transposase_IS66_central"/>
</dbReference>
<dbReference type="PANTHER" id="PTHR33678">
    <property type="entry name" value="BLL1576 PROTEIN"/>
    <property type="match status" value="1"/>
</dbReference>
<protein>
    <submittedName>
        <fullName evidence="3">Putative transposase</fullName>
    </submittedName>
</protein>
<evidence type="ECO:0000313" key="4">
    <source>
        <dbReference type="Proteomes" id="UP000032303"/>
    </source>
</evidence>
<organism evidence="3 4">
    <name type="scientific">Photobacterium gaetbulicola Gung47</name>
    <dbReference type="NCBI Taxonomy" id="658445"/>
    <lineage>
        <taxon>Bacteria</taxon>
        <taxon>Pseudomonadati</taxon>
        <taxon>Pseudomonadota</taxon>
        <taxon>Gammaproteobacteria</taxon>
        <taxon>Vibrionales</taxon>
        <taxon>Vibrionaceae</taxon>
        <taxon>Photobacterium</taxon>
    </lineage>
</organism>
<dbReference type="PANTHER" id="PTHR33678:SF2">
    <property type="match status" value="1"/>
</dbReference>